<dbReference type="InterPro" id="IPR011042">
    <property type="entry name" value="6-blade_b-propeller_TolB-like"/>
</dbReference>
<protein>
    <submittedName>
        <fullName evidence="3">Gluconolactonase</fullName>
    </submittedName>
</protein>
<dbReference type="InterPro" id="IPR051262">
    <property type="entry name" value="SMP-30/CGR1_Lactonase"/>
</dbReference>
<dbReference type="PANTHER" id="PTHR47572">
    <property type="entry name" value="LIPOPROTEIN-RELATED"/>
    <property type="match status" value="1"/>
</dbReference>
<proteinExistence type="predicted"/>
<dbReference type="GeneID" id="97241660"/>
<evidence type="ECO:0000256" key="1">
    <source>
        <dbReference type="ARBA" id="ARBA00022801"/>
    </source>
</evidence>
<evidence type="ECO:0000313" key="4">
    <source>
        <dbReference type="Proteomes" id="UP000075787"/>
    </source>
</evidence>
<dbReference type="OrthoDB" id="241638at2"/>
<dbReference type="Pfam" id="PF08450">
    <property type="entry name" value="SGL"/>
    <property type="match status" value="1"/>
</dbReference>
<dbReference type="InterPro" id="IPR013658">
    <property type="entry name" value="SGL"/>
</dbReference>
<feature type="domain" description="SMP-30/Gluconolactonase/LRE-like region" evidence="2">
    <location>
        <begin position="32"/>
        <end position="266"/>
    </location>
</feature>
<dbReference type="PANTHER" id="PTHR47572:SF4">
    <property type="entry name" value="LACTONASE DRP35"/>
    <property type="match status" value="1"/>
</dbReference>
<dbReference type="RefSeq" id="WP_062765335.1">
    <property type="nucleotide sequence ID" value="NZ_CP121045.1"/>
</dbReference>
<dbReference type="SUPFAM" id="SSF63829">
    <property type="entry name" value="Calcium-dependent phosphotriesterase"/>
    <property type="match status" value="1"/>
</dbReference>
<dbReference type="GO" id="GO:0016787">
    <property type="term" value="F:hydrolase activity"/>
    <property type="evidence" value="ECO:0007669"/>
    <property type="project" value="UniProtKB-KW"/>
</dbReference>
<dbReference type="AlphaFoldDB" id="A0A162KT86"/>
<name>A0A162KT86_9PROT</name>
<dbReference type="EMBL" id="LPZR01000164">
    <property type="protein sequence ID" value="KYO52030.1"/>
    <property type="molecule type" value="Genomic_DNA"/>
</dbReference>
<evidence type="ECO:0000259" key="2">
    <source>
        <dbReference type="Pfam" id="PF08450"/>
    </source>
</evidence>
<keyword evidence="1" id="KW-0378">Hydrolase</keyword>
<reference evidence="3 4" key="1">
    <citation type="submission" date="2015-12" db="EMBL/GenBank/DDBJ databases">
        <title>Genome sequence of Tistrella mobilis MCCC 1A02139.</title>
        <authorList>
            <person name="Lu L."/>
            <person name="Lai Q."/>
            <person name="Shao Z."/>
            <person name="Qian P."/>
        </authorList>
    </citation>
    <scope>NUCLEOTIDE SEQUENCE [LARGE SCALE GENOMIC DNA]</scope>
    <source>
        <strain evidence="3 4">MCCC 1A02139</strain>
    </source>
</reference>
<gene>
    <name evidence="3" type="ORF">AUP44_07435</name>
</gene>
<sequence>MSRNPLDGFTVDRDRIGTIGRDLQRPECILAEHDGTLWAADARGGVTRIAADGSQHFIAQRADARFATADQATAGALEAKFTQGTLPNGLAFARNGDILISNFGTDLLEVMTRDGEVRTLYDTIDGQPIGKVNFVLRDSRDRIWLTVSTRVNPWTEAAARRVRDGYIAVVDQNGLRVVAEGFAFTNEIRFDANEDWLYIVETTGPHITRMRVVEDPAGVRLTDREIFGPTHLGGCPDGIAFDAFGNLWCTLIMVDRLVAITPEGELRVLLDDGDPEISRAYMAKFDAGTITVDDMMQAQGTIAPWMASVTFGGPDLRTVYLGSLRGTTIPFFRAPVAGLPMIHWNEPR</sequence>
<comment type="caution">
    <text evidence="3">The sequence shown here is derived from an EMBL/GenBank/DDBJ whole genome shotgun (WGS) entry which is preliminary data.</text>
</comment>
<dbReference type="Proteomes" id="UP000075787">
    <property type="component" value="Unassembled WGS sequence"/>
</dbReference>
<evidence type="ECO:0000313" key="3">
    <source>
        <dbReference type="EMBL" id="KYO52030.1"/>
    </source>
</evidence>
<dbReference type="Gene3D" id="2.120.10.30">
    <property type="entry name" value="TolB, C-terminal domain"/>
    <property type="match status" value="1"/>
</dbReference>
<accession>A0A162KT86</accession>
<organism evidence="3 4">
    <name type="scientific">Tistrella mobilis</name>
    <dbReference type="NCBI Taxonomy" id="171437"/>
    <lineage>
        <taxon>Bacteria</taxon>
        <taxon>Pseudomonadati</taxon>
        <taxon>Pseudomonadota</taxon>
        <taxon>Alphaproteobacteria</taxon>
        <taxon>Geminicoccales</taxon>
        <taxon>Geminicoccaceae</taxon>
        <taxon>Tistrella</taxon>
    </lineage>
</organism>